<dbReference type="InterPro" id="IPR021903">
    <property type="entry name" value="DUF3515"/>
</dbReference>
<keyword evidence="3" id="KW-1185">Reference proteome</keyword>
<dbReference type="KEGG" id="bcv:Bcav_1596"/>
<protein>
    <recommendedName>
        <fullName evidence="4">Secreted protein</fullName>
    </recommendedName>
</protein>
<gene>
    <name evidence="2" type="ordered locus">Bcav_1596</name>
</gene>
<dbReference type="HOGENOM" id="CLU_111512_2_0_11"/>
<evidence type="ECO:0000313" key="2">
    <source>
        <dbReference type="EMBL" id="ACQ79852.1"/>
    </source>
</evidence>
<dbReference type="Proteomes" id="UP000007962">
    <property type="component" value="Chromosome"/>
</dbReference>
<feature type="chain" id="PRO_5002949182" description="Secreted protein" evidence="1">
    <location>
        <begin position="20"/>
        <end position="164"/>
    </location>
</feature>
<evidence type="ECO:0008006" key="4">
    <source>
        <dbReference type="Google" id="ProtNLM"/>
    </source>
</evidence>
<evidence type="ECO:0000313" key="3">
    <source>
        <dbReference type="Proteomes" id="UP000007962"/>
    </source>
</evidence>
<reference evidence="2 3" key="1">
    <citation type="journal article" date="2009" name="Stand. Genomic Sci.">
        <title>Complete genome sequence of Beutenbergia cavernae type strain (HKI 0122).</title>
        <authorList>
            <person name="Land M."/>
            <person name="Pukall R."/>
            <person name="Abt B."/>
            <person name="Goker M."/>
            <person name="Rohde M."/>
            <person name="Glavina Del Rio T."/>
            <person name="Tice H."/>
            <person name="Copeland A."/>
            <person name="Cheng J.F."/>
            <person name="Lucas S."/>
            <person name="Chen F."/>
            <person name="Nolan M."/>
            <person name="Bruce D."/>
            <person name="Goodwin L."/>
            <person name="Pitluck S."/>
            <person name="Ivanova N."/>
            <person name="Mavromatis K."/>
            <person name="Ovchinnikova G."/>
            <person name="Pati A."/>
            <person name="Chen A."/>
            <person name="Palaniappan K."/>
            <person name="Hauser L."/>
            <person name="Chang Y.J."/>
            <person name="Jefferies C.C."/>
            <person name="Saunders E."/>
            <person name="Brettin T."/>
            <person name="Detter J.C."/>
            <person name="Han C."/>
            <person name="Chain P."/>
            <person name="Bristow J."/>
            <person name="Eisen J.A."/>
            <person name="Markowitz V."/>
            <person name="Hugenholtz P."/>
            <person name="Kyrpides N.C."/>
            <person name="Klenk H.P."/>
            <person name="Lapidus A."/>
        </authorList>
    </citation>
    <scope>NUCLEOTIDE SEQUENCE [LARGE SCALE GENOMIC DNA]</scope>
    <source>
        <strain evidence="3">ATCC BAA-8 / DSM 12333 / NBRC 16432</strain>
    </source>
</reference>
<proteinExistence type="predicted"/>
<feature type="signal peptide" evidence="1">
    <location>
        <begin position="1"/>
        <end position="19"/>
    </location>
</feature>
<dbReference type="EMBL" id="CP001618">
    <property type="protein sequence ID" value="ACQ79852.1"/>
    <property type="molecule type" value="Genomic_DNA"/>
</dbReference>
<dbReference type="Pfam" id="PF12028">
    <property type="entry name" value="DUF3515"/>
    <property type="match status" value="1"/>
</dbReference>
<organism evidence="2 3">
    <name type="scientific">Beutenbergia cavernae (strain ATCC BAA-8 / DSM 12333 / CCUG 43141 / JCM 11478 / NBRC 16432 / NCIMB 13614 / HKI 0122)</name>
    <dbReference type="NCBI Taxonomy" id="471853"/>
    <lineage>
        <taxon>Bacteria</taxon>
        <taxon>Bacillati</taxon>
        <taxon>Actinomycetota</taxon>
        <taxon>Actinomycetes</taxon>
        <taxon>Micrococcales</taxon>
        <taxon>Beutenbergiaceae</taxon>
        <taxon>Beutenbergia</taxon>
    </lineage>
</organism>
<name>C5C3F3_BEUC1</name>
<accession>C5C3F3</accession>
<dbReference type="AlphaFoldDB" id="C5C3F3"/>
<sequence length="164" mass="16579">MVSVLGGALLASTVLGACASPVGLDPAPDASAPICAEVLRALPGSLAGAERRETTSQASRAWGDPPITLRCGVEPPGPTTDRCITVEAADGTSIDWVVAENDDVGPDAGSGQFAFTTYGRVPAVEVVVPVEYAGDDATSLLLDVGTAVGVIPQDRECLSLDDVS</sequence>
<evidence type="ECO:0000256" key="1">
    <source>
        <dbReference type="SAM" id="SignalP"/>
    </source>
</evidence>
<dbReference type="STRING" id="471853.Bcav_1596"/>
<dbReference type="eggNOG" id="ENOG5032SM3">
    <property type="taxonomic scope" value="Bacteria"/>
</dbReference>
<keyword evidence="1" id="KW-0732">Signal</keyword>